<keyword evidence="9" id="KW-0406">Ion transport</keyword>
<evidence type="ECO:0000256" key="11">
    <source>
        <dbReference type="ARBA" id="ARBA00023136"/>
    </source>
</evidence>
<evidence type="ECO:0000256" key="3">
    <source>
        <dbReference type="ARBA" id="ARBA00022448"/>
    </source>
</evidence>
<keyword evidence="6 13" id="KW-0812">Transmembrane</keyword>
<evidence type="ECO:0000256" key="8">
    <source>
        <dbReference type="ARBA" id="ARBA00023004"/>
    </source>
</evidence>
<keyword evidence="5" id="KW-0410">Iron transport</keyword>
<dbReference type="EMBL" id="JACJTC010000029">
    <property type="protein sequence ID" value="MBD2615695.1"/>
    <property type="molecule type" value="Genomic_DNA"/>
</dbReference>
<keyword evidence="8" id="KW-0408">Iron</keyword>
<evidence type="ECO:0000256" key="13">
    <source>
        <dbReference type="PROSITE-ProRule" id="PRU01360"/>
    </source>
</evidence>
<feature type="domain" description="TonB-dependent receptor plug" evidence="18">
    <location>
        <begin position="260"/>
        <end position="361"/>
    </location>
</feature>
<accession>A0ABR8HL22</accession>
<reference evidence="20 21" key="1">
    <citation type="journal article" date="2020" name="ISME J.">
        <title>Comparative genomics reveals insights into cyanobacterial evolution and habitat adaptation.</title>
        <authorList>
            <person name="Chen M.Y."/>
            <person name="Teng W.K."/>
            <person name="Zhao L."/>
            <person name="Hu C.X."/>
            <person name="Zhou Y.K."/>
            <person name="Han B.P."/>
            <person name="Song L.R."/>
            <person name="Shu W.S."/>
        </authorList>
    </citation>
    <scope>NUCLEOTIDE SEQUENCE [LARGE SCALE GENOMIC DNA]</scope>
    <source>
        <strain evidence="20 21">FACHB-252</strain>
    </source>
</reference>
<feature type="region of interest" description="Disordered" evidence="15">
    <location>
        <begin position="196"/>
        <end position="263"/>
    </location>
</feature>
<feature type="domain" description="TonB-dependent receptor-like beta-barrel" evidence="17">
    <location>
        <begin position="434"/>
        <end position="865"/>
    </location>
</feature>
<dbReference type="SUPFAM" id="SSF56935">
    <property type="entry name" value="Porins"/>
    <property type="match status" value="1"/>
</dbReference>
<sequence length="896" mass="98612">MKPWCLSGSVRVWFLMSLSGCLSAIAISPGWAEVKSGNQNQEVQSQGNFKPLLTRKILQLSEVERPSTSAIMLVQSPIPEAAPISQVVQVTGVKANPTEKGVEVILQTTQGEQLQINNRSQGNNFIADIPNAQLRLPSGDAFTFRSEKPMAGVSEITVINVDANTIRLTVTGEAGLPTVELFDSPDEGLIFSVASAATSAQQPQQPEKSPQPQLEQPTTQTQPNQPSAQQDEPIELVVTGEQDGYDVTDSSTGTRTDTPLRDIPQSIQVVPQQVIKDQQAVRLEDALRNVTGATSSANPSSIRSGFNIRGYGVSEFSGNFLRNGLRDNFASSGLDLSNVERVEVLLGPASVLFGGATPGGTINIITKQPLPNPYYSAEVSIGNYDFYRGALDLSSPLNESGTVSYRLNASYQNRGTFTDFTEIRTLSIAPVVSWTISNSTKLTFEGDFSDFESEKSIGFGLPAVVTVLENPNGDIPRNRNINEGSNNVQVGRIGYRLEHKFSDNWSLFNAFRYGFYRGEDIGFNRASRLLPDNRTLERIAEFTAIPYDNYNFTTNITGKFSTGSIEHQLLLGFDFDKLDQPLQVTQRFAAPIDLFNPVYGQPLGAVLSTLNQRTQTDSLGIYIQDIVSLTNNLKLLLGLRFDTFEQTQENFIANTERSQSGEAFSPRFGLVYQPIETISLYASYSRSFSPTIGTSFDGSVFQPERGTQYEIGVKADISDKLFATLAFYDLTRTNVLTTNPVNTGFSIQTGEQNSRGVELNLRGEILPGWNLIAGYSYIDAKVTEDTFNAGNRLNNTPENAVNLWTTYEIQQGTLQGLGFGLGLFFVGERQGDLANTFELPSYLRTDAAIFYKRERFRATINLRNLFDVNYFENASSRLGVVPGEPFSLQGTISWEF</sequence>
<evidence type="ECO:0000256" key="7">
    <source>
        <dbReference type="ARBA" id="ARBA00022729"/>
    </source>
</evidence>
<comment type="caution">
    <text evidence="20">The sequence shown here is derived from an EMBL/GenBank/DDBJ whole genome shotgun (WGS) entry which is preliminary data.</text>
</comment>
<feature type="signal peptide" evidence="16">
    <location>
        <begin position="1"/>
        <end position="32"/>
    </location>
</feature>
<feature type="chain" id="PRO_5046029505" evidence="16">
    <location>
        <begin position="33"/>
        <end position="896"/>
    </location>
</feature>
<gene>
    <name evidence="20" type="ORF">H6G94_31340</name>
</gene>
<dbReference type="InterPro" id="IPR012910">
    <property type="entry name" value="Plug_dom"/>
</dbReference>
<keyword evidence="10 14" id="KW-0798">TonB box</keyword>
<evidence type="ECO:0000256" key="10">
    <source>
        <dbReference type="ARBA" id="ARBA00023077"/>
    </source>
</evidence>
<keyword evidence="3 13" id="KW-0813">Transport</keyword>
<dbReference type="NCBIfam" id="TIGR01783">
    <property type="entry name" value="TonB-siderophor"/>
    <property type="match status" value="1"/>
</dbReference>
<evidence type="ECO:0000259" key="18">
    <source>
        <dbReference type="Pfam" id="PF07715"/>
    </source>
</evidence>
<dbReference type="Gene3D" id="2.40.170.20">
    <property type="entry name" value="TonB-dependent receptor, beta-barrel domain"/>
    <property type="match status" value="1"/>
</dbReference>
<name>A0ABR8HL22_NOSPU</name>
<comment type="similarity">
    <text evidence="2 13 14">Belongs to the TonB-dependent receptor family.</text>
</comment>
<evidence type="ECO:0000256" key="9">
    <source>
        <dbReference type="ARBA" id="ARBA00023065"/>
    </source>
</evidence>
<dbReference type="InterPro" id="IPR037066">
    <property type="entry name" value="Plug_dom_sf"/>
</dbReference>
<protein>
    <submittedName>
        <fullName evidence="20">TonB-dependent siderophore receptor</fullName>
    </submittedName>
</protein>
<dbReference type="Gene3D" id="2.170.130.10">
    <property type="entry name" value="TonB-dependent receptor, plug domain"/>
    <property type="match status" value="1"/>
</dbReference>
<keyword evidence="12 13" id="KW-0998">Cell outer membrane</keyword>
<dbReference type="PANTHER" id="PTHR32552:SF68">
    <property type="entry name" value="FERRICHROME OUTER MEMBRANE TRANSPORTER_PHAGE RECEPTOR"/>
    <property type="match status" value="1"/>
</dbReference>
<feature type="domain" description="AMIN" evidence="19">
    <location>
        <begin position="93"/>
        <end position="180"/>
    </location>
</feature>
<evidence type="ECO:0000256" key="16">
    <source>
        <dbReference type="SAM" id="SignalP"/>
    </source>
</evidence>
<evidence type="ECO:0000313" key="21">
    <source>
        <dbReference type="Proteomes" id="UP000606396"/>
    </source>
</evidence>
<dbReference type="Pfam" id="PF07715">
    <property type="entry name" value="Plug"/>
    <property type="match status" value="1"/>
</dbReference>
<evidence type="ECO:0000256" key="12">
    <source>
        <dbReference type="ARBA" id="ARBA00023237"/>
    </source>
</evidence>
<organism evidence="20 21">
    <name type="scientific">Nostoc punctiforme FACHB-252</name>
    <dbReference type="NCBI Taxonomy" id="1357509"/>
    <lineage>
        <taxon>Bacteria</taxon>
        <taxon>Bacillati</taxon>
        <taxon>Cyanobacteriota</taxon>
        <taxon>Cyanophyceae</taxon>
        <taxon>Nostocales</taxon>
        <taxon>Nostocaceae</taxon>
        <taxon>Nostoc</taxon>
    </lineage>
</organism>
<dbReference type="PROSITE" id="PS52016">
    <property type="entry name" value="TONB_DEPENDENT_REC_3"/>
    <property type="match status" value="1"/>
</dbReference>
<evidence type="ECO:0000256" key="14">
    <source>
        <dbReference type="RuleBase" id="RU003357"/>
    </source>
</evidence>
<dbReference type="InterPro" id="IPR036942">
    <property type="entry name" value="Beta-barrel_TonB_sf"/>
</dbReference>
<feature type="compositionally biased region" description="Polar residues" evidence="15">
    <location>
        <begin position="248"/>
        <end position="257"/>
    </location>
</feature>
<keyword evidence="7 16" id="KW-0732">Signal</keyword>
<dbReference type="InterPro" id="IPR000531">
    <property type="entry name" value="Beta-barrel_TonB"/>
</dbReference>
<feature type="compositionally biased region" description="Low complexity" evidence="15">
    <location>
        <begin position="196"/>
        <end position="230"/>
    </location>
</feature>
<evidence type="ECO:0000256" key="15">
    <source>
        <dbReference type="SAM" id="MobiDB-lite"/>
    </source>
</evidence>
<dbReference type="RefSeq" id="WP_185564506.1">
    <property type="nucleotide sequence ID" value="NZ_JACJTC010000029.1"/>
</dbReference>
<keyword evidence="21" id="KW-1185">Reference proteome</keyword>
<comment type="subcellular location">
    <subcellularLocation>
        <location evidence="1 13">Cell outer membrane</location>
        <topology evidence="1 13">Multi-pass membrane protein</topology>
    </subcellularLocation>
</comment>
<dbReference type="Proteomes" id="UP000606396">
    <property type="component" value="Unassembled WGS sequence"/>
</dbReference>
<evidence type="ECO:0000259" key="19">
    <source>
        <dbReference type="Pfam" id="PF11741"/>
    </source>
</evidence>
<evidence type="ECO:0000313" key="20">
    <source>
        <dbReference type="EMBL" id="MBD2615695.1"/>
    </source>
</evidence>
<keyword evidence="11 13" id="KW-0472">Membrane</keyword>
<dbReference type="CDD" id="cd01347">
    <property type="entry name" value="ligand_gated_channel"/>
    <property type="match status" value="1"/>
</dbReference>
<evidence type="ECO:0000256" key="5">
    <source>
        <dbReference type="ARBA" id="ARBA00022496"/>
    </source>
</evidence>
<dbReference type="InterPro" id="IPR039426">
    <property type="entry name" value="TonB-dep_rcpt-like"/>
</dbReference>
<keyword evidence="20" id="KW-0675">Receptor</keyword>
<evidence type="ECO:0000256" key="6">
    <source>
        <dbReference type="ARBA" id="ARBA00022692"/>
    </source>
</evidence>
<dbReference type="InterPro" id="IPR021731">
    <property type="entry name" value="AMIN_dom"/>
</dbReference>
<dbReference type="Pfam" id="PF00593">
    <property type="entry name" value="TonB_dep_Rec_b-barrel"/>
    <property type="match status" value="1"/>
</dbReference>
<evidence type="ECO:0000256" key="2">
    <source>
        <dbReference type="ARBA" id="ARBA00009810"/>
    </source>
</evidence>
<evidence type="ECO:0000256" key="1">
    <source>
        <dbReference type="ARBA" id="ARBA00004571"/>
    </source>
</evidence>
<proteinExistence type="inferred from homology"/>
<dbReference type="InterPro" id="IPR010105">
    <property type="entry name" value="TonB_sidphr_rcpt"/>
</dbReference>
<dbReference type="Pfam" id="PF11741">
    <property type="entry name" value="AMIN"/>
    <property type="match status" value="1"/>
</dbReference>
<keyword evidence="4 13" id="KW-1134">Transmembrane beta strand</keyword>
<evidence type="ECO:0000259" key="17">
    <source>
        <dbReference type="Pfam" id="PF00593"/>
    </source>
</evidence>
<evidence type="ECO:0000256" key="4">
    <source>
        <dbReference type="ARBA" id="ARBA00022452"/>
    </source>
</evidence>
<dbReference type="PANTHER" id="PTHR32552">
    <property type="entry name" value="FERRICHROME IRON RECEPTOR-RELATED"/>
    <property type="match status" value="1"/>
</dbReference>